<evidence type="ECO:0000313" key="2">
    <source>
        <dbReference type="Proteomes" id="UP000053820"/>
    </source>
</evidence>
<proteinExistence type="predicted"/>
<evidence type="ECO:0000313" key="1">
    <source>
        <dbReference type="EMBL" id="KIJ59360.1"/>
    </source>
</evidence>
<dbReference type="AlphaFoldDB" id="A0A0C9VNV9"/>
<dbReference type="HOGENOM" id="CLU_1722615_0_0_1"/>
<dbReference type="EMBL" id="KN839889">
    <property type="protein sequence ID" value="KIJ59360.1"/>
    <property type="molecule type" value="Genomic_DNA"/>
</dbReference>
<gene>
    <name evidence="1" type="ORF">HYDPIDRAFT_118567</name>
</gene>
<keyword evidence="2" id="KW-1185">Reference proteome</keyword>
<name>A0A0C9VNV9_9AGAM</name>
<sequence length="152" mass="17143">MLIRATPQPKPDRRWAQNDPRRAELALDLAPHCAVLEGRNSVERSAFSFATGTSSSFTSPYPMSIYMEWILPFPVCCETRRPKRNKGNGTVCWSVRVTPSSRIIRSRANALIDRIQQNVDILGSTSRETRRYASCVRSVPRNVASTYEVLGL</sequence>
<reference evidence="1 2" key="1">
    <citation type="submission" date="2014-04" db="EMBL/GenBank/DDBJ databases">
        <title>Evolutionary Origins and Diversification of the Mycorrhizal Mutualists.</title>
        <authorList>
            <consortium name="DOE Joint Genome Institute"/>
            <consortium name="Mycorrhizal Genomics Consortium"/>
            <person name="Kohler A."/>
            <person name="Kuo A."/>
            <person name="Nagy L.G."/>
            <person name="Floudas D."/>
            <person name="Copeland A."/>
            <person name="Barry K.W."/>
            <person name="Cichocki N."/>
            <person name="Veneault-Fourrey C."/>
            <person name="LaButti K."/>
            <person name="Lindquist E.A."/>
            <person name="Lipzen A."/>
            <person name="Lundell T."/>
            <person name="Morin E."/>
            <person name="Murat C."/>
            <person name="Riley R."/>
            <person name="Ohm R."/>
            <person name="Sun H."/>
            <person name="Tunlid A."/>
            <person name="Henrissat B."/>
            <person name="Grigoriev I.V."/>
            <person name="Hibbett D.S."/>
            <person name="Martin F."/>
        </authorList>
    </citation>
    <scope>NUCLEOTIDE SEQUENCE [LARGE SCALE GENOMIC DNA]</scope>
    <source>
        <strain evidence="1 2">MD-312</strain>
    </source>
</reference>
<organism evidence="1 2">
    <name type="scientific">Hydnomerulius pinastri MD-312</name>
    <dbReference type="NCBI Taxonomy" id="994086"/>
    <lineage>
        <taxon>Eukaryota</taxon>
        <taxon>Fungi</taxon>
        <taxon>Dikarya</taxon>
        <taxon>Basidiomycota</taxon>
        <taxon>Agaricomycotina</taxon>
        <taxon>Agaricomycetes</taxon>
        <taxon>Agaricomycetidae</taxon>
        <taxon>Boletales</taxon>
        <taxon>Boletales incertae sedis</taxon>
        <taxon>Leucogyrophana</taxon>
    </lineage>
</organism>
<protein>
    <submittedName>
        <fullName evidence="1">Uncharacterized protein</fullName>
    </submittedName>
</protein>
<accession>A0A0C9VNV9</accession>
<dbReference type="Proteomes" id="UP000053820">
    <property type="component" value="Unassembled WGS sequence"/>
</dbReference>